<keyword evidence="3" id="KW-1185">Reference proteome</keyword>
<evidence type="ECO:0000313" key="2">
    <source>
        <dbReference type="EMBL" id="TWF45129.1"/>
    </source>
</evidence>
<evidence type="ECO:0000313" key="3">
    <source>
        <dbReference type="Proteomes" id="UP000320811"/>
    </source>
</evidence>
<dbReference type="OrthoDB" id="9811523at2"/>
<sequence length="182" mass="21009">MQSLNFTPFPFLSTPRFQLRPLALTDTEDVFILRSDPRVNQFLDRPVATTTADARQFIEMIQDGIANNKWIYWVITSKDNDQLIGTIGLWHIVPELEEAEVGYELLADYFGKGVMLEVMPEVIRYARQQLQVKRIAALPAVGNERSIKLLERNHFTVDDALRARLEKEDDLINMLVYSLIMP</sequence>
<dbReference type="EMBL" id="VIWO01000001">
    <property type="protein sequence ID" value="TWF45129.1"/>
    <property type="molecule type" value="Genomic_DNA"/>
</dbReference>
<dbReference type="PANTHER" id="PTHR43792:SF16">
    <property type="entry name" value="N-ACETYLTRANSFERASE DOMAIN-CONTAINING PROTEIN"/>
    <property type="match status" value="1"/>
</dbReference>
<accession>A0A561Q473</accession>
<keyword evidence="2" id="KW-0808">Transferase</keyword>
<comment type="caution">
    <text evidence="2">The sequence shown here is derived from an EMBL/GenBank/DDBJ whole genome shotgun (WGS) entry which is preliminary data.</text>
</comment>
<dbReference type="SUPFAM" id="SSF55729">
    <property type="entry name" value="Acyl-CoA N-acyltransferases (Nat)"/>
    <property type="match status" value="1"/>
</dbReference>
<dbReference type="InterPro" id="IPR000182">
    <property type="entry name" value="GNAT_dom"/>
</dbReference>
<dbReference type="GO" id="GO:0016747">
    <property type="term" value="F:acyltransferase activity, transferring groups other than amino-acyl groups"/>
    <property type="evidence" value="ECO:0007669"/>
    <property type="project" value="InterPro"/>
</dbReference>
<feature type="domain" description="N-acetyltransferase" evidence="1">
    <location>
        <begin position="17"/>
        <end position="182"/>
    </location>
</feature>
<dbReference type="InterPro" id="IPR016181">
    <property type="entry name" value="Acyl_CoA_acyltransferase"/>
</dbReference>
<name>A0A561Q473_9BACT</name>
<evidence type="ECO:0000259" key="1">
    <source>
        <dbReference type="PROSITE" id="PS51186"/>
    </source>
</evidence>
<dbReference type="RefSeq" id="WP_145663282.1">
    <property type="nucleotide sequence ID" value="NZ_VIWO01000001.1"/>
</dbReference>
<gene>
    <name evidence="2" type="ORF">FHW36_1011055</name>
</gene>
<protein>
    <submittedName>
        <fullName evidence="2">Ribosomal-protein-alanine N-acetyltransferase</fullName>
    </submittedName>
</protein>
<dbReference type="Pfam" id="PF13302">
    <property type="entry name" value="Acetyltransf_3"/>
    <property type="match status" value="1"/>
</dbReference>
<dbReference type="Proteomes" id="UP000320811">
    <property type="component" value="Unassembled WGS sequence"/>
</dbReference>
<dbReference type="PANTHER" id="PTHR43792">
    <property type="entry name" value="GNAT FAMILY, PUTATIVE (AFU_ORTHOLOGUE AFUA_3G00765)-RELATED-RELATED"/>
    <property type="match status" value="1"/>
</dbReference>
<organism evidence="2 3">
    <name type="scientific">Chitinophaga polysaccharea</name>
    <dbReference type="NCBI Taxonomy" id="1293035"/>
    <lineage>
        <taxon>Bacteria</taxon>
        <taxon>Pseudomonadati</taxon>
        <taxon>Bacteroidota</taxon>
        <taxon>Chitinophagia</taxon>
        <taxon>Chitinophagales</taxon>
        <taxon>Chitinophagaceae</taxon>
        <taxon>Chitinophaga</taxon>
    </lineage>
</organism>
<reference evidence="2 3" key="1">
    <citation type="submission" date="2019-06" db="EMBL/GenBank/DDBJ databases">
        <title>Sorghum-associated microbial communities from plants grown in Nebraska, USA.</title>
        <authorList>
            <person name="Schachtman D."/>
        </authorList>
    </citation>
    <scope>NUCLEOTIDE SEQUENCE [LARGE SCALE GENOMIC DNA]</scope>
    <source>
        <strain evidence="2 3">1209</strain>
    </source>
</reference>
<dbReference type="AlphaFoldDB" id="A0A561Q473"/>
<dbReference type="Gene3D" id="3.40.630.30">
    <property type="match status" value="1"/>
</dbReference>
<proteinExistence type="predicted"/>
<dbReference type="PROSITE" id="PS51186">
    <property type="entry name" value="GNAT"/>
    <property type="match status" value="1"/>
</dbReference>
<dbReference type="InterPro" id="IPR051531">
    <property type="entry name" value="N-acetyltransferase"/>
</dbReference>